<evidence type="ECO:0000256" key="7">
    <source>
        <dbReference type="ARBA" id="ARBA00022795"/>
    </source>
</evidence>
<keyword evidence="15" id="KW-0966">Cell projection</keyword>
<dbReference type="GO" id="GO:0044780">
    <property type="term" value="P:bacterial-type flagellum assembly"/>
    <property type="evidence" value="ECO:0007669"/>
    <property type="project" value="InterPro"/>
</dbReference>
<keyword evidence="8 13" id="KW-0653">Protein transport</keyword>
<dbReference type="SUPFAM" id="SSF160544">
    <property type="entry name" value="EscU C-terminal domain-like"/>
    <property type="match status" value="1"/>
</dbReference>
<evidence type="ECO:0000256" key="13">
    <source>
        <dbReference type="RuleBase" id="RU364091"/>
    </source>
</evidence>
<keyword evidence="15" id="KW-0969">Cilium</keyword>
<dbReference type="OrthoDB" id="9807950at2"/>
<proteinExistence type="inferred from homology"/>
<evidence type="ECO:0000313" key="16">
    <source>
        <dbReference type="Proteomes" id="UP000095200"/>
    </source>
</evidence>
<evidence type="ECO:0000256" key="9">
    <source>
        <dbReference type="ARBA" id="ARBA00022989"/>
    </source>
</evidence>
<organism evidence="15 16">
    <name type="scientific">Desulfoplanes formicivorans</name>
    <dbReference type="NCBI Taxonomy" id="1592317"/>
    <lineage>
        <taxon>Bacteria</taxon>
        <taxon>Pseudomonadati</taxon>
        <taxon>Thermodesulfobacteriota</taxon>
        <taxon>Desulfovibrionia</taxon>
        <taxon>Desulfovibrionales</taxon>
        <taxon>Desulfoplanaceae</taxon>
        <taxon>Desulfoplanes</taxon>
    </lineage>
</organism>
<keyword evidence="15" id="KW-0282">Flagellum</keyword>
<keyword evidence="10 13" id="KW-0472">Membrane</keyword>
<dbReference type="Gene3D" id="6.10.250.2080">
    <property type="match status" value="1"/>
</dbReference>
<keyword evidence="16" id="KW-1185">Reference proteome</keyword>
<feature type="region of interest" description="Disordered" evidence="14">
    <location>
        <begin position="1"/>
        <end position="27"/>
    </location>
</feature>
<evidence type="ECO:0000256" key="5">
    <source>
        <dbReference type="ARBA" id="ARBA00022475"/>
    </source>
</evidence>
<dbReference type="GO" id="GO:0009306">
    <property type="term" value="P:protein secretion"/>
    <property type="evidence" value="ECO:0007669"/>
    <property type="project" value="InterPro"/>
</dbReference>
<evidence type="ECO:0000256" key="14">
    <source>
        <dbReference type="SAM" id="MobiDB-lite"/>
    </source>
</evidence>
<evidence type="ECO:0000256" key="4">
    <source>
        <dbReference type="ARBA" id="ARBA00022448"/>
    </source>
</evidence>
<dbReference type="EMBL" id="BDFE01000016">
    <property type="protein sequence ID" value="GAU09045.1"/>
    <property type="molecule type" value="Genomic_DNA"/>
</dbReference>
<dbReference type="Gene3D" id="3.40.1690.10">
    <property type="entry name" value="secretion proteins EscU"/>
    <property type="match status" value="1"/>
</dbReference>
<comment type="similarity">
    <text evidence="2 13">Belongs to the type III secretion exporter family.</text>
</comment>
<comment type="caution">
    <text evidence="15">The sequence shown here is derived from an EMBL/GenBank/DDBJ whole genome shotgun (WGS) entry which is preliminary data.</text>
</comment>
<dbReference type="GO" id="GO:0005886">
    <property type="term" value="C:plasma membrane"/>
    <property type="evidence" value="ECO:0007669"/>
    <property type="project" value="UniProtKB-SubCell"/>
</dbReference>
<dbReference type="PANTHER" id="PTHR30531">
    <property type="entry name" value="FLAGELLAR BIOSYNTHETIC PROTEIN FLHB"/>
    <property type="match status" value="1"/>
</dbReference>
<evidence type="ECO:0000256" key="6">
    <source>
        <dbReference type="ARBA" id="ARBA00022692"/>
    </source>
</evidence>
<dbReference type="InterPro" id="IPR006135">
    <property type="entry name" value="T3SS_substrate_exporter"/>
</dbReference>
<evidence type="ECO:0000256" key="8">
    <source>
        <dbReference type="ARBA" id="ARBA00022927"/>
    </source>
</evidence>
<accession>A0A194AII7</accession>
<keyword evidence="5 13" id="KW-1003">Cell membrane</keyword>
<evidence type="ECO:0000256" key="12">
    <source>
        <dbReference type="ARBA" id="ARBA00025078"/>
    </source>
</evidence>
<evidence type="ECO:0000313" key="15">
    <source>
        <dbReference type="EMBL" id="GAU09045.1"/>
    </source>
</evidence>
<comment type="function">
    <text evidence="12 13">Required for formation of the rod structure in the basal body of the flagellar apparatus. Together with FliI and FliH, may constitute the export apparatus of flagellin.</text>
</comment>
<dbReference type="Proteomes" id="UP000095200">
    <property type="component" value="Unassembled WGS sequence"/>
</dbReference>
<dbReference type="PRINTS" id="PR00950">
    <property type="entry name" value="TYPE3IMSPROT"/>
</dbReference>
<keyword evidence="9 13" id="KW-1133">Transmembrane helix</keyword>
<evidence type="ECO:0000256" key="11">
    <source>
        <dbReference type="ARBA" id="ARBA00023225"/>
    </source>
</evidence>
<dbReference type="NCBIfam" id="TIGR00328">
    <property type="entry name" value="flhB"/>
    <property type="match status" value="1"/>
</dbReference>
<keyword evidence="7 13" id="KW-1005">Bacterial flagellum biogenesis</keyword>
<dbReference type="Pfam" id="PF01312">
    <property type="entry name" value="Bac_export_2"/>
    <property type="match status" value="1"/>
</dbReference>
<comment type="subcellular location">
    <subcellularLocation>
        <location evidence="1">Cell membrane</location>
        <topology evidence="1">Multi-pass membrane protein</topology>
    </subcellularLocation>
</comment>
<sequence length="353" mass="39907">MPQKDPSKTEKATPKRRKKAREEGNVPKSQELSKSVLLIGGVLALYVTIGFYYQQISSLMRWFLGPGMQTSFTQGNVYNMFIQVSKALAMMLLPTLLFLALISFLVMRLQVGQLWSSKILKPKFKFNLLQGIKRMFFDVQTIARLLKSILMAAAVAVAPYLILKSEFFKLAPLFYQPPEAIAVHMLSVGAKMALYALVPMTIIGIGDLIYTRWDYEQNLKMTKDEIKDEHKQAEGDPKIKNQQKQKMLAVSRQRMMQKVPEADVIITNPTHLALAIRYKPSEAPAPLILAKGADRVAQRIKDIAREHGIPIRENKPLARALYKTVEVGDMIPEEMFQAVAAILAQVYSARNRN</sequence>
<reference evidence="16" key="1">
    <citation type="submission" date="2016-06" db="EMBL/GenBank/DDBJ databases">
        <title>Draft genome sequence of Desulfoplanes formicivorans strain Pf12B.</title>
        <authorList>
            <person name="Watanabe M."/>
            <person name="Kojima H."/>
            <person name="Fukui M."/>
        </authorList>
    </citation>
    <scope>NUCLEOTIDE SEQUENCE [LARGE SCALE GENOMIC DNA]</scope>
    <source>
        <strain evidence="16">Pf12B</strain>
    </source>
</reference>
<feature type="compositionally biased region" description="Basic and acidic residues" evidence="14">
    <location>
        <begin position="1"/>
        <end position="13"/>
    </location>
</feature>
<evidence type="ECO:0000256" key="3">
    <source>
        <dbReference type="ARBA" id="ARBA00021622"/>
    </source>
</evidence>
<feature type="transmembrane region" description="Helical" evidence="13">
    <location>
        <begin position="87"/>
        <end position="107"/>
    </location>
</feature>
<protein>
    <recommendedName>
        <fullName evidence="3 13">Flagellar biosynthetic protein FlhB</fullName>
    </recommendedName>
</protein>
<dbReference type="AlphaFoldDB" id="A0A194AII7"/>
<dbReference type="InterPro" id="IPR006136">
    <property type="entry name" value="FlhB"/>
</dbReference>
<dbReference type="RefSeq" id="WP_069859177.1">
    <property type="nucleotide sequence ID" value="NZ_BDFE01000016.1"/>
</dbReference>
<gene>
    <name evidence="13" type="primary">flhB</name>
    <name evidence="15" type="ORF">DPF_1765</name>
</gene>
<dbReference type="PANTHER" id="PTHR30531:SF12">
    <property type="entry name" value="FLAGELLAR BIOSYNTHETIC PROTEIN FLHB"/>
    <property type="match status" value="1"/>
</dbReference>
<feature type="transmembrane region" description="Helical" evidence="13">
    <location>
        <begin position="36"/>
        <end position="53"/>
    </location>
</feature>
<dbReference type="STRING" id="1592317.DPF_1765"/>
<evidence type="ECO:0000256" key="10">
    <source>
        <dbReference type="ARBA" id="ARBA00023136"/>
    </source>
</evidence>
<evidence type="ECO:0000256" key="1">
    <source>
        <dbReference type="ARBA" id="ARBA00004651"/>
    </source>
</evidence>
<feature type="transmembrane region" description="Helical" evidence="13">
    <location>
        <begin position="142"/>
        <end position="163"/>
    </location>
</feature>
<feature type="transmembrane region" description="Helical" evidence="13">
    <location>
        <begin position="192"/>
        <end position="211"/>
    </location>
</feature>
<name>A0A194AII7_9BACT</name>
<evidence type="ECO:0000256" key="2">
    <source>
        <dbReference type="ARBA" id="ARBA00010690"/>
    </source>
</evidence>
<keyword evidence="4 13" id="KW-0813">Transport</keyword>
<dbReference type="InterPro" id="IPR029025">
    <property type="entry name" value="T3SS_substrate_exporter_C"/>
</dbReference>
<keyword evidence="11 13" id="KW-1006">Bacterial flagellum protein export</keyword>
<keyword evidence="6 13" id="KW-0812">Transmembrane</keyword>